<evidence type="ECO:0008006" key="4">
    <source>
        <dbReference type="Google" id="ProtNLM"/>
    </source>
</evidence>
<proteinExistence type="predicted"/>
<organism evidence="2 3">
    <name type="scientific">Microcoleus asticus IPMA8</name>
    <dbReference type="NCBI Taxonomy" id="2563858"/>
    <lineage>
        <taxon>Bacteria</taxon>
        <taxon>Bacillati</taxon>
        <taxon>Cyanobacteriota</taxon>
        <taxon>Cyanophyceae</taxon>
        <taxon>Oscillatoriophycideae</taxon>
        <taxon>Oscillatoriales</taxon>
        <taxon>Microcoleaceae</taxon>
        <taxon>Microcoleus</taxon>
        <taxon>Microcoleus asticus</taxon>
    </lineage>
</organism>
<keyword evidence="1" id="KW-0732">Signal</keyword>
<dbReference type="EMBL" id="SRRZ01000029">
    <property type="protein sequence ID" value="NQE34298.1"/>
    <property type="molecule type" value="Genomic_DNA"/>
</dbReference>
<feature type="signal peptide" evidence="1">
    <location>
        <begin position="1"/>
        <end position="29"/>
    </location>
</feature>
<evidence type="ECO:0000313" key="3">
    <source>
        <dbReference type="Proteomes" id="UP000702425"/>
    </source>
</evidence>
<name>A0ABX2CW02_9CYAN</name>
<evidence type="ECO:0000313" key="2">
    <source>
        <dbReference type="EMBL" id="NQE34298.1"/>
    </source>
</evidence>
<reference evidence="2 3" key="1">
    <citation type="journal article" date="2020" name="Sci. Rep.">
        <title>A novel cyanobacterial geosmin producer, revising GeoA distribution and dispersion patterns in Bacteria.</title>
        <authorList>
            <person name="Churro C."/>
            <person name="Semedo-Aguiar A.P."/>
            <person name="Silva A.D."/>
            <person name="Pereira-Leal J.B."/>
            <person name="Leite R.B."/>
        </authorList>
    </citation>
    <scope>NUCLEOTIDE SEQUENCE [LARGE SCALE GENOMIC DNA]</scope>
    <source>
        <strain evidence="2 3">IPMA8</strain>
    </source>
</reference>
<feature type="chain" id="PRO_5047033305" description="PEP-CTERM sorting domain-containing protein" evidence="1">
    <location>
        <begin position="30"/>
        <end position="253"/>
    </location>
</feature>
<accession>A0ABX2CW02</accession>
<protein>
    <recommendedName>
        <fullName evidence="4">PEP-CTERM sorting domain-containing protein</fullName>
    </recommendedName>
</protein>
<dbReference type="Proteomes" id="UP000702425">
    <property type="component" value="Unassembled WGS sequence"/>
</dbReference>
<comment type="caution">
    <text evidence="2">The sequence shown here is derived from an EMBL/GenBank/DDBJ whole genome shotgun (WGS) entry which is preliminary data.</text>
</comment>
<gene>
    <name evidence="2" type="ORF">E5S67_02022</name>
</gene>
<keyword evidence="3" id="KW-1185">Reference proteome</keyword>
<evidence type="ECO:0000256" key="1">
    <source>
        <dbReference type="SAM" id="SignalP"/>
    </source>
</evidence>
<sequence>MTNVAKKIVNTLAAIGLGLAVTNVNPVKAAQLNISGGSNIFGAGKTSSPAPGGGTGGQLPPLYNFAAAAGQVLTFSNFSGNVSYSGSPLVSNVSGDGRAFLSGTNISSYGGISGLRNDNAIAFLVGVFLNDSEPTGSGPSPLNFTNNTSFAELSPLLNQTFFIGDGLTGSGLGNIQRFLVPEQATRLFLGFADGFNVQGLPGYYNDNTGSLVANFELQSAAEPVPEPCTILGTLAFAAWGVTNKRKQRKNAGV</sequence>
<dbReference type="RefSeq" id="WP_172186911.1">
    <property type="nucleotide sequence ID" value="NZ_CAWPPK010000212.1"/>
</dbReference>